<reference evidence="2 3" key="1">
    <citation type="submission" date="2015-05" db="EMBL/GenBank/DDBJ databases">
        <title>Evolution of Trichinella species and genotypes.</title>
        <authorList>
            <person name="Korhonen P.K."/>
            <person name="Edoardo P."/>
            <person name="Giuseppe L.R."/>
            <person name="Gasser R.B."/>
        </authorList>
    </citation>
    <scope>NUCLEOTIDE SEQUENCE [LARGE SCALE GENOMIC DNA]</scope>
    <source>
        <strain evidence="2">ISS10</strain>
    </source>
</reference>
<dbReference type="AlphaFoldDB" id="A0A0V1L7C2"/>
<organism evidence="2 3">
    <name type="scientific">Trichinella nativa</name>
    <dbReference type="NCBI Taxonomy" id="6335"/>
    <lineage>
        <taxon>Eukaryota</taxon>
        <taxon>Metazoa</taxon>
        <taxon>Ecdysozoa</taxon>
        <taxon>Nematoda</taxon>
        <taxon>Enoplea</taxon>
        <taxon>Dorylaimia</taxon>
        <taxon>Trichinellida</taxon>
        <taxon>Trichinellidae</taxon>
        <taxon>Trichinella</taxon>
    </lineage>
</organism>
<comment type="caution">
    <text evidence="2">The sequence shown here is derived from an EMBL/GenBank/DDBJ whole genome shotgun (WGS) entry which is preliminary data.</text>
</comment>
<dbReference type="Proteomes" id="UP000054721">
    <property type="component" value="Unassembled WGS sequence"/>
</dbReference>
<evidence type="ECO:0000256" key="1">
    <source>
        <dbReference type="SAM" id="MobiDB-lite"/>
    </source>
</evidence>
<proteinExistence type="predicted"/>
<gene>
    <name evidence="2" type="ORF">T02_6200</name>
</gene>
<evidence type="ECO:0000313" key="2">
    <source>
        <dbReference type="EMBL" id="KRZ55164.1"/>
    </source>
</evidence>
<protein>
    <submittedName>
        <fullName evidence="2">Uncharacterized protein</fullName>
    </submittedName>
</protein>
<name>A0A0V1L7C2_9BILA</name>
<accession>A0A0V1L7C2</accession>
<dbReference type="OrthoDB" id="10357548at2759"/>
<evidence type="ECO:0000313" key="3">
    <source>
        <dbReference type="Proteomes" id="UP000054721"/>
    </source>
</evidence>
<feature type="region of interest" description="Disordered" evidence="1">
    <location>
        <begin position="229"/>
        <end position="256"/>
    </location>
</feature>
<keyword evidence="3" id="KW-1185">Reference proteome</keyword>
<sequence>MLPVKIFIIRVQLCNEPLSRAGSFITPTGLLTQPLGDEGPVSTGGSSARSYLPFGFRRLCYPFFRVRALRITLSHKQDSIPLITVALLLFFHLIRYTTSLCRGMASGGRNGLPHGHFPHRPCLPGTCSIPTFSRPDMVRPSELLALFHRHLQPNLVTRFVHMSVRLFIPRFADAVSGLLWLGPCRTATLFRGAGVGHILPWFPPARRVAACISSHPLVALAPSQALSGRIGMPEAPGRNGHPSPQADRQTVGGKPWSWQRQTAGIPLLRSYGPGLSAASLVLRTGRKCHSPEPWPP</sequence>
<dbReference type="EMBL" id="JYDW01000121">
    <property type="protein sequence ID" value="KRZ55164.1"/>
    <property type="molecule type" value="Genomic_DNA"/>
</dbReference>